<dbReference type="PANTHER" id="PTHR31233">
    <property type="entry name" value="BICAUDAL D FAMILY MEMBER"/>
    <property type="match status" value="1"/>
</dbReference>
<dbReference type="Pfam" id="PF09730">
    <property type="entry name" value="BicD"/>
    <property type="match status" value="1"/>
</dbReference>
<reference evidence="6" key="1">
    <citation type="journal article" date="2006" name="Science">
        <title>Ancient noncoding elements conserved in the human genome.</title>
        <authorList>
            <person name="Venkatesh B."/>
            <person name="Kirkness E.F."/>
            <person name="Loh Y.H."/>
            <person name="Halpern A.L."/>
            <person name="Lee A.P."/>
            <person name="Johnson J."/>
            <person name="Dandona N."/>
            <person name="Viswanathan L.D."/>
            <person name="Tay A."/>
            <person name="Venter J.C."/>
            <person name="Strausberg R.L."/>
            <person name="Brenner S."/>
        </authorList>
    </citation>
    <scope>NUCLEOTIDE SEQUENCE [LARGE SCALE GENOMIC DNA]</scope>
</reference>
<keyword evidence="6" id="KW-1185">Reference proteome</keyword>
<dbReference type="GeneID" id="103188642"/>
<feature type="coiled-coil region" evidence="3">
    <location>
        <begin position="144"/>
        <end position="272"/>
    </location>
</feature>
<accession>A0A4W3GTA3</accession>
<dbReference type="InParanoid" id="A0A4W3GTA3"/>
<evidence type="ECO:0000313" key="6">
    <source>
        <dbReference type="Proteomes" id="UP000314986"/>
    </source>
</evidence>
<dbReference type="OrthoDB" id="10069295at2759"/>
<gene>
    <name evidence="5" type="primary">LOC103188642</name>
</gene>
<feature type="coiled-coil region" evidence="3">
    <location>
        <begin position="24"/>
        <end position="93"/>
    </location>
</feature>
<dbReference type="PANTHER" id="PTHR31233:SF10">
    <property type="entry name" value="BICD CARGO ADAPTOR 2"/>
    <property type="match status" value="1"/>
</dbReference>
<evidence type="ECO:0000256" key="1">
    <source>
        <dbReference type="ARBA" id="ARBA00010061"/>
    </source>
</evidence>
<dbReference type="Ensembl" id="ENSCMIT00000007036.1">
    <property type="protein sequence ID" value="ENSCMIP00000006821.1"/>
    <property type="gene ID" value="ENSCMIG00000003807.1"/>
</dbReference>
<dbReference type="KEGG" id="cmk:103188642"/>
<dbReference type="RefSeq" id="XP_007906884.1">
    <property type="nucleotide sequence ID" value="XM_007908693.2"/>
</dbReference>
<proteinExistence type="inferred from homology"/>
<evidence type="ECO:0000256" key="4">
    <source>
        <dbReference type="SAM" id="MobiDB-lite"/>
    </source>
</evidence>
<dbReference type="InterPro" id="IPR018477">
    <property type="entry name" value="BICD"/>
</dbReference>
<reference evidence="5" key="5">
    <citation type="submission" date="2025-09" db="UniProtKB">
        <authorList>
            <consortium name="Ensembl"/>
        </authorList>
    </citation>
    <scope>IDENTIFICATION</scope>
</reference>
<dbReference type="Gene3D" id="6.10.250.2470">
    <property type="match status" value="1"/>
</dbReference>
<feature type="region of interest" description="Disordered" evidence="4">
    <location>
        <begin position="760"/>
        <end position="785"/>
    </location>
</feature>
<dbReference type="GO" id="GO:0005794">
    <property type="term" value="C:Golgi apparatus"/>
    <property type="evidence" value="ECO:0007669"/>
    <property type="project" value="TreeGrafter"/>
</dbReference>
<dbReference type="GO" id="GO:0034452">
    <property type="term" value="F:dynactin binding"/>
    <property type="evidence" value="ECO:0007669"/>
    <property type="project" value="TreeGrafter"/>
</dbReference>
<dbReference type="Proteomes" id="UP000314986">
    <property type="component" value="Unassembled WGS sequence"/>
</dbReference>
<organism evidence="5 6">
    <name type="scientific">Callorhinchus milii</name>
    <name type="common">Ghost shark</name>
    <dbReference type="NCBI Taxonomy" id="7868"/>
    <lineage>
        <taxon>Eukaryota</taxon>
        <taxon>Metazoa</taxon>
        <taxon>Chordata</taxon>
        <taxon>Craniata</taxon>
        <taxon>Vertebrata</taxon>
        <taxon>Chondrichthyes</taxon>
        <taxon>Holocephali</taxon>
        <taxon>Chimaeriformes</taxon>
        <taxon>Callorhinchidae</taxon>
        <taxon>Callorhinchus</taxon>
    </lineage>
</organism>
<dbReference type="GO" id="GO:0072393">
    <property type="term" value="P:microtubule anchoring at microtubule organizing center"/>
    <property type="evidence" value="ECO:0007669"/>
    <property type="project" value="TreeGrafter"/>
</dbReference>
<protein>
    <submittedName>
        <fullName evidence="5">Zgc:162200</fullName>
    </submittedName>
</protein>
<evidence type="ECO:0000313" key="5">
    <source>
        <dbReference type="Ensembl" id="ENSCMIP00000006821.1"/>
    </source>
</evidence>
<reference evidence="6" key="2">
    <citation type="journal article" date="2007" name="PLoS Biol.">
        <title>Survey sequencing and comparative analysis of the elephant shark (Callorhinchus milii) genome.</title>
        <authorList>
            <person name="Venkatesh B."/>
            <person name="Kirkness E.F."/>
            <person name="Loh Y.H."/>
            <person name="Halpern A.L."/>
            <person name="Lee A.P."/>
            <person name="Johnson J."/>
            <person name="Dandona N."/>
            <person name="Viswanathan L.D."/>
            <person name="Tay A."/>
            <person name="Venter J.C."/>
            <person name="Strausberg R.L."/>
            <person name="Brenner S."/>
        </authorList>
    </citation>
    <scope>NUCLEOTIDE SEQUENCE [LARGE SCALE GENOMIC DNA]</scope>
</reference>
<dbReference type="STRING" id="7868.ENSCMIP00000006821"/>
<dbReference type="GO" id="GO:0070840">
    <property type="term" value="F:dynein complex binding"/>
    <property type="evidence" value="ECO:0007669"/>
    <property type="project" value="InterPro"/>
</dbReference>
<sequence>MDVLVAGGSEEGGGAVWADTGGELERLKAELRRLSAELQEASEQKVRAAECGLAVLEEKLCLKQRYCELEQQHESTKQELEHLKQAFAEAYSNHKKVAADGETREETLLRDSAKKEALLVTKVMELQAEGRQAKLVVTNAVSDIECVHGELQELRKKNEQVELEKSHLRQEIKELKVRESQHLQDCVDLEEENISLQKQVSTLKESQVELEGLKHEIKQREEEIEILNGQLEAVTRLREIGEQHLDEALETLKTEREQKNSLRKELSAFLNSNDSLSSVHINLEEWRFEESVSQDELDSGYNHEGLRVSTPQAGQTFHPAPSLVSDLLTELNLSEVHKLRQQLQQVEAEKTSLVSAVQDLQGQLEREQRDKAEKLAQCAETQLLNGGERLGTEQASTQPSEDYDVDVNGLEVVQCKYRTVVRELQQLRAELAELQVKYMECETQHQEGHQRQRLECEELLGSLAKHAQSSQEDRDSIARLHRELRASSKVAAESQSGLSLAQEELVSLSEELASLYHHVCMYNNLTPSRVMLDHFRGSSPHRRKRTSDLYCRRILSPESVPESGGDLSPRSLPPSPLPEPLECPKEPMTILNLSAVIRSQLKHLQVVVEVSRQRAALQLLSPEVEKDKQALVEEVLKLKSLLSTKREQIATLRTVLKANKQTAEVAMANLKSKYDNEKTLVSETMVKLRNELKALKEDAATFSSLRSIFASRCDQYVTQLDEMQRQLAAAEDEKKTLNSLLRMAIQQKLALTQRLEELDFRPESRHSRSKARARPLRYTQQQQNI</sequence>
<keyword evidence="2 3" id="KW-0175">Coiled coil</keyword>
<evidence type="ECO:0000256" key="2">
    <source>
        <dbReference type="ARBA" id="ARBA00023054"/>
    </source>
</evidence>
<reference evidence="5" key="4">
    <citation type="submission" date="2025-08" db="UniProtKB">
        <authorList>
            <consortium name="Ensembl"/>
        </authorList>
    </citation>
    <scope>IDENTIFICATION</scope>
</reference>
<dbReference type="GO" id="GO:0070507">
    <property type="term" value="P:regulation of microtubule cytoskeleton organization"/>
    <property type="evidence" value="ECO:0007669"/>
    <property type="project" value="TreeGrafter"/>
</dbReference>
<dbReference type="GeneTree" id="ENSGT00940000154471"/>
<feature type="region of interest" description="Disordered" evidence="4">
    <location>
        <begin position="557"/>
        <end position="579"/>
    </location>
</feature>
<name>A0A4W3GTA3_CALMI</name>
<dbReference type="AlphaFoldDB" id="A0A4W3GTA3"/>
<feature type="coiled-coil region" evidence="3">
    <location>
        <begin position="410"/>
        <end position="444"/>
    </location>
</feature>
<dbReference type="GO" id="GO:0008093">
    <property type="term" value="F:cytoskeletal anchor activity"/>
    <property type="evidence" value="ECO:0007669"/>
    <property type="project" value="InterPro"/>
</dbReference>
<comment type="similarity">
    <text evidence="1">Belongs to the BicD family.</text>
</comment>
<reference evidence="6" key="3">
    <citation type="journal article" date="2014" name="Nature">
        <title>Elephant shark genome provides unique insights into gnathostome evolution.</title>
        <authorList>
            <consortium name="International Elephant Shark Genome Sequencing Consortium"/>
            <person name="Venkatesh B."/>
            <person name="Lee A.P."/>
            <person name="Ravi V."/>
            <person name="Maurya A.K."/>
            <person name="Lian M.M."/>
            <person name="Swann J.B."/>
            <person name="Ohta Y."/>
            <person name="Flajnik M.F."/>
            <person name="Sutoh Y."/>
            <person name="Kasahara M."/>
            <person name="Hoon S."/>
            <person name="Gangu V."/>
            <person name="Roy S.W."/>
            <person name="Irimia M."/>
            <person name="Korzh V."/>
            <person name="Kondrychyn I."/>
            <person name="Lim Z.W."/>
            <person name="Tay B.H."/>
            <person name="Tohari S."/>
            <person name="Kong K.W."/>
            <person name="Ho S."/>
            <person name="Lorente-Galdos B."/>
            <person name="Quilez J."/>
            <person name="Marques-Bonet T."/>
            <person name="Raney B.J."/>
            <person name="Ingham P.W."/>
            <person name="Tay A."/>
            <person name="Hillier L.W."/>
            <person name="Minx P."/>
            <person name="Boehm T."/>
            <person name="Wilson R.K."/>
            <person name="Brenner S."/>
            <person name="Warren W.C."/>
        </authorList>
    </citation>
    <scope>NUCLEOTIDE SEQUENCE [LARGE SCALE GENOMIC DNA]</scope>
</reference>
<evidence type="ECO:0000256" key="3">
    <source>
        <dbReference type="SAM" id="Coils"/>
    </source>
</evidence>
<dbReference type="GO" id="GO:0005829">
    <property type="term" value="C:cytosol"/>
    <property type="evidence" value="ECO:0007669"/>
    <property type="project" value="TreeGrafter"/>
</dbReference>
<feature type="coiled-coil region" evidence="3">
    <location>
        <begin position="336"/>
        <end position="377"/>
    </location>
</feature>
<feature type="coiled-coil region" evidence="3">
    <location>
        <begin position="678"/>
        <end position="747"/>
    </location>
</feature>